<dbReference type="RefSeq" id="XP_044564628.1">
    <property type="nucleotide sequence ID" value="XM_044701004.1"/>
</dbReference>
<feature type="region of interest" description="Disordered" evidence="4">
    <location>
        <begin position="644"/>
        <end position="694"/>
    </location>
</feature>
<dbReference type="Pfam" id="PF16300">
    <property type="entry name" value="WD40_4"/>
    <property type="match status" value="1"/>
</dbReference>
<dbReference type="InterPro" id="IPR036886">
    <property type="entry name" value="Villin_headpiece_dom_sf"/>
</dbReference>
<dbReference type="PANTHER" id="PTHR11977">
    <property type="entry name" value="VILLIN"/>
    <property type="match status" value="1"/>
</dbReference>
<dbReference type="InterPro" id="IPR015943">
    <property type="entry name" value="WD40/YVTN_repeat-like_dom_sf"/>
</dbReference>
<dbReference type="OMA" id="WGIAIAK"/>
<dbReference type="VEuPathDB" id="AmoebaDB:FDP41_001068"/>
<dbReference type="Gene3D" id="2.130.10.10">
    <property type="entry name" value="YVTN repeat-like/Quinoprotein amine dehydrogenase"/>
    <property type="match status" value="1"/>
</dbReference>
<dbReference type="SUPFAM" id="SSF55753">
    <property type="entry name" value="Actin depolymerizing proteins"/>
    <property type="match status" value="4"/>
</dbReference>
<dbReference type="PANTHER" id="PTHR11977:SF51">
    <property type="entry name" value="PROTEIN FLIGHTLESS-1 HOMOLOG"/>
    <property type="match status" value="1"/>
</dbReference>
<feature type="region of interest" description="Disordered" evidence="4">
    <location>
        <begin position="1408"/>
        <end position="1489"/>
    </location>
</feature>
<dbReference type="Gene3D" id="1.10.950.10">
    <property type="entry name" value="Villin headpiece domain"/>
    <property type="match status" value="1"/>
</dbReference>
<accession>A0A6A5C326</accession>
<organism evidence="6 7">
    <name type="scientific">Naegleria fowleri</name>
    <name type="common">Brain eating amoeba</name>
    <dbReference type="NCBI Taxonomy" id="5763"/>
    <lineage>
        <taxon>Eukaryota</taxon>
        <taxon>Discoba</taxon>
        <taxon>Heterolobosea</taxon>
        <taxon>Tetramitia</taxon>
        <taxon>Eutetramitia</taxon>
        <taxon>Vahlkampfiidae</taxon>
        <taxon>Naegleria</taxon>
    </lineage>
</organism>
<dbReference type="SMART" id="SM00153">
    <property type="entry name" value="VHP"/>
    <property type="match status" value="1"/>
</dbReference>
<feature type="compositionally biased region" description="Gly residues" evidence="4">
    <location>
        <begin position="440"/>
        <end position="450"/>
    </location>
</feature>
<dbReference type="SMART" id="SM00262">
    <property type="entry name" value="GEL"/>
    <property type="match status" value="3"/>
</dbReference>
<dbReference type="EMBL" id="VFQX01000022">
    <property type="protein sequence ID" value="KAF0979915.1"/>
    <property type="molecule type" value="Genomic_DNA"/>
</dbReference>
<dbReference type="SUPFAM" id="SSF50978">
    <property type="entry name" value="WD40 repeat-like"/>
    <property type="match status" value="1"/>
</dbReference>
<dbReference type="GO" id="GO:0008154">
    <property type="term" value="P:actin polymerization or depolymerization"/>
    <property type="evidence" value="ECO:0007669"/>
    <property type="project" value="TreeGrafter"/>
</dbReference>
<evidence type="ECO:0000256" key="3">
    <source>
        <dbReference type="PROSITE-ProRule" id="PRU00221"/>
    </source>
</evidence>
<feature type="region of interest" description="Disordered" evidence="4">
    <location>
        <begin position="484"/>
        <end position="529"/>
    </location>
</feature>
<feature type="compositionally biased region" description="Basic and acidic residues" evidence="4">
    <location>
        <begin position="19"/>
        <end position="31"/>
    </location>
</feature>
<dbReference type="OrthoDB" id="1850764at2759"/>
<dbReference type="PRINTS" id="PR00597">
    <property type="entry name" value="GELSOLIN"/>
</dbReference>
<feature type="region of interest" description="Disordered" evidence="4">
    <location>
        <begin position="14"/>
        <end position="33"/>
    </location>
</feature>
<dbReference type="SMART" id="SM00320">
    <property type="entry name" value="WD40"/>
    <property type="match status" value="3"/>
</dbReference>
<evidence type="ECO:0000313" key="6">
    <source>
        <dbReference type="EMBL" id="KAF0979915.1"/>
    </source>
</evidence>
<dbReference type="Pfam" id="PF08953">
    <property type="entry name" value="DUF1899"/>
    <property type="match status" value="1"/>
</dbReference>
<dbReference type="PROSITE" id="PS50082">
    <property type="entry name" value="WD_REPEATS_2"/>
    <property type="match status" value="1"/>
</dbReference>
<feature type="compositionally biased region" description="Low complexity" evidence="4">
    <location>
        <begin position="495"/>
        <end position="529"/>
    </location>
</feature>
<dbReference type="InterPro" id="IPR003128">
    <property type="entry name" value="Villin_headpiece"/>
</dbReference>
<evidence type="ECO:0000256" key="4">
    <source>
        <dbReference type="SAM" id="MobiDB-lite"/>
    </source>
</evidence>
<dbReference type="VEuPathDB" id="AmoebaDB:NF0012930"/>
<dbReference type="InterPro" id="IPR015048">
    <property type="entry name" value="DUF1899"/>
</dbReference>
<feature type="repeat" description="WD" evidence="3">
    <location>
        <begin position="84"/>
        <end position="128"/>
    </location>
</feature>
<evidence type="ECO:0000313" key="7">
    <source>
        <dbReference type="Proteomes" id="UP000444721"/>
    </source>
</evidence>
<proteinExistence type="predicted"/>
<dbReference type="GO" id="GO:0051015">
    <property type="term" value="F:actin filament binding"/>
    <property type="evidence" value="ECO:0007669"/>
    <property type="project" value="InterPro"/>
</dbReference>
<feature type="compositionally biased region" description="Low complexity" evidence="4">
    <location>
        <begin position="1375"/>
        <end position="1389"/>
    </location>
</feature>
<reference evidence="6 7" key="1">
    <citation type="journal article" date="2019" name="Sci. Rep.">
        <title>Nanopore sequencing improves the draft genome of the human pathogenic amoeba Naegleria fowleri.</title>
        <authorList>
            <person name="Liechti N."/>
            <person name="Schurch N."/>
            <person name="Bruggmann R."/>
            <person name="Wittwer M."/>
        </authorList>
    </citation>
    <scope>NUCLEOTIDE SEQUENCE [LARGE SCALE GENOMIC DNA]</scope>
    <source>
        <strain evidence="6 7">ATCC 30894</strain>
    </source>
</reference>
<dbReference type="InterPro" id="IPR007122">
    <property type="entry name" value="Villin/Gelsolin"/>
</dbReference>
<evidence type="ECO:0000256" key="2">
    <source>
        <dbReference type="ARBA" id="ARBA00022737"/>
    </source>
</evidence>
<dbReference type="Gene3D" id="3.40.20.10">
    <property type="entry name" value="Severin"/>
    <property type="match status" value="4"/>
</dbReference>
<dbReference type="InterPro" id="IPR007123">
    <property type="entry name" value="Gelsolin-like_dom"/>
</dbReference>
<feature type="domain" description="HP" evidence="5">
    <location>
        <begin position="1941"/>
        <end position="2004"/>
    </location>
</feature>
<dbReference type="GeneID" id="68108286"/>
<comment type="caution">
    <text evidence="6">The sequence shown here is derived from an EMBL/GenBank/DDBJ whole genome shotgun (WGS) entry which is preliminary data.</text>
</comment>
<evidence type="ECO:0000259" key="5">
    <source>
        <dbReference type="PROSITE" id="PS51089"/>
    </source>
</evidence>
<dbReference type="Pfam" id="PF00400">
    <property type="entry name" value="WD40"/>
    <property type="match status" value="1"/>
</dbReference>
<keyword evidence="1 3" id="KW-0853">WD repeat</keyword>
<sequence length="2004" mass="225712">MLLNQTSSLVRSSKFRHLNGHESTKSERHENIPVGYGQKLSNTLKTNGTLYVLPYQSTGGSLLSYKRVNDYGKWDEKIQNYGLIKAHKGKLSDFDLSPFRDRNDLLTVSNSDNTIRLWKLNCSEEESTMNYKILEDCDLELNDPIITSSHSNISMISKVVFHPYIEKSIVSVQGEYMYWWDLEKRKIHLSLRHQKTFSSTTSSTTSTTSLITTESVSWNDNGQWMICGTSDRFIRIYDIRSGSQGGGGGGASSSSSSSTAAVQFVEAHSSMKPFQVLYNNGTPYVTSVGFSKSGSRECALYDTRKDLKCLQRVPIDNGASVLTPFYDPDIKLLYLAGRGDGNIRFYELEGGTLHYLNDYNCSSGASASVDWIPKWKLSVNDFELARFLRLTNDKTIETLSMRVSRKSNIEQYFQEDIFPDTWDGMPVCERVSEFERISQSGGGGGGGGHSSSGQSGQSDDKDTLSSLRKTMSLKPEGKISIYDVPVSEGGKVRPSSAVTTSASNNNSSSSSSNTSDDTHATATTSSTMTTVTKIPSLRSQLVIGANQDSTTLLSPTEITRQSLSLSMASSIARNSALAAANRPWYSKLFSGLGYYVGMAMFLLFRFTFISIPVFVYRKTTGYQPPPPPLQERFERQVPPMVMSRMSTAATTASHHKSSINTTTTPSKHQVVAPLNDSPTLSTSTSTSTTSSTTPIYSKEGMEIAREYGRMIMQEYIGSLTRDDIFPKRAMDKDPLLKKSHVLEIDVVDVKKGSTPLLIWVKGRKKARATWVPLHWSSLNHNDCFLLDTGKIVYIYNGQYSNKLCRAKALDMSQMIKYKERGGDCQVVIIDGGVYTNLTNSTSSNSTSSNSINTSSDLTPLLKKQMTQFWTLLGVSDPLGGGPPPTEDSFMKLLSEQYPPVERVQMKSSNTSSSTHTSNVFSKLKLSEKSKYMCQDEISDDLYQQLNDLGQRLYKLNSEIFEEMPLQIEKQETQDAYIKRIAPHMLSVIKLNQVPHGEMETLSQLKECIEKGELNQLEIIQPSHHVLHSDQCYIFESLFTNEVFFWSGKQSNINIRKWGIAIAKKLAQYRARNDTPFSLMNPVIQRARRRWSTSNLSSMSSNSSMSSTSNNSNNGSFFISTVTRVIEEGEHSMFKQKFSDYPGMLMIQTQHQEASRGNIAEKKKQQKIPFEELLKQKYASMMMMVSRKDMNGGSGSGDPFMNQQHQICNSKIRMWRVSDFQRIPYSHIGHFFSGDAFILLYSYTKVEGGKPFHKLFFWQGRDIKKKDKGTSAYKTVEVNEMIDEGVVEQQVRVIQDKEPPLFMDLFLTGGALESSGSSSRITTQTTTTTTTEDKLNQPHRVPYVVHKGKYRESVLEAFEKAQKGMSQKNVSILRGSSSSTWSTSNSNNNTPLSERELANNEDELFFIQDSTTPTTPSESPASATAVASSSLWDDETATRTSTRSSSSSSSPNTTTTSTSTTSTSTNTLTTTTVSTSTTSSLDKWKDNNNNCTSNHRITTETSMSTQPPIKLFSNLNKSNLDDNNEKKYSPQVLQFQKEMIQQIAMKSLFDPSNITLHCYDIRDGRVCECDDLHPVYLNPFHAMIFSNYNFVVALHRKELNIQNSSVGDNSIGSGSIGSMDVAASPSLSSTTMDPSHHHHHEQEGKQQQQLIVYYGPYCPSHEKKFIENDLLKELFSSLFSRENVIFIDHSQQQHENAIEQLSKYVFKSSIDPYFEPFLLRFKNYFSMQKDHLKNSTTRLATTLTTPTLYSINDHSGEFTMTPIPHYGESDLSSTQAYILDALDLEEQVYVWIGKLCPTETKKFALASVLEYYHTWKCQQQQHDSFYTKKNHFQNNEDDFDPTSLVKKEDEMNLRVVTELEEPPEFTRHFLAWSTSSTSFKVRYKQSKDPNVISKGFVKTPRTPRRTTHTHQIIKSSSVDQDHSSGVYEIEHCPTCTSLYNKLFSHQTYSYKVLTSGSLPEGIDKSKLETYLSNDEFIKVFGMDKKKFSQLQTWKQTSLKKEKNLF</sequence>
<dbReference type="GO" id="GO:0015629">
    <property type="term" value="C:actin cytoskeleton"/>
    <property type="evidence" value="ECO:0007669"/>
    <property type="project" value="TreeGrafter"/>
</dbReference>
<dbReference type="Proteomes" id="UP000444721">
    <property type="component" value="Unassembled WGS sequence"/>
</dbReference>
<feature type="region of interest" description="Disordered" evidence="4">
    <location>
        <begin position="1622"/>
        <end position="1644"/>
    </location>
</feature>
<evidence type="ECO:0000256" key="1">
    <source>
        <dbReference type="ARBA" id="ARBA00022574"/>
    </source>
</evidence>
<dbReference type="GO" id="GO:0051014">
    <property type="term" value="P:actin filament severing"/>
    <property type="evidence" value="ECO:0007669"/>
    <property type="project" value="TreeGrafter"/>
</dbReference>
<keyword evidence="2" id="KW-0677">Repeat</keyword>
<feature type="region of interest" description="Disordered" evidence="4">
    <location>
        <begin position="437"/>
        <end position="464"/>
    </location>
</feature>
<dbReference type="SMART" id="SM01167">
    <property type="entry name" value="DUF1900"/>
    <property type="match status" value="1"/>
</dbReference>
<dbReference type="InterPro" id="IPR036322">
    <property type="entry name" value="WD40_repeat_dom_sf"/>
</dbReference>
<dbReference type="SUPFAM" id="SSF47050">
    <property type="entry name" value="VHP, Villin headpiece domain"/>
    <property type="match status" value="1"/>
</dbReference>
<dbReference type="GO" id="GO:0005546">
    <property type="term" value="F:phosphatidylinositol-4,5-bisphosphate binding"/>
    <property type="evidence" value="ECO:0007669"/>
    <property type="project" value="TreeGrafter"/>
</dbReference>
<keyword evidence="7" id="KW-1185">Reference proteome</keyword>
<dbReference type="InterPro" id="IPR029006">
    <property type="entry name" value="ADF-H/Gelsolin-like_dom_sf"/>
</dbReference>
<feature type="compositionally biased region" description="Low complexity" evidence="4">
    <location>
        <begin position="1437"/>
        <end position="1479"/>
    </location>
</feature>
<dbReference type="SMART" id="SM01166">
    <property type="entry name" value="DUF1899"/>
    <property type="match status" value="1"/>
</dbReference>
<feature type="compositionally biased region" description="Low complexity" evidence="4">
    <location>
        <begin position="1409"/>
        <end position="1429"/>
    </location>
</feature>
<dbReference type="Pfam" id="PF02209">
    <property type="entry name" value="VHP"/>
    <property type="match status" value="1"/>
</dbReference>
<feature type="compositionally biased region" description="Polar residues" evidence="4">
    <location>
        <begin position="644"/>
        <end position="667"/>
    </location>
</feature>
<feature type="compositionally biased region" description="Low complexity" evidence="4">
    <location>
        <begin position="677"/>
        <end position="694"/>
    </location>
</feature>
<dbReference type="GO" id="GO:0051016">
    <property type="term" value="P:barbed-end actin filament capping"/>
    <property type="evidence" value="ECO:0007669"/>
    <property type="project" value="TreeGrafter"/>
</dbReference>
<name>A0A6A5C326_NAEFO</name>
<dbReference type="Pfam" id="PF00626">
    <property type="entry name" value="Gelsolin"/>
    <property type="match status" value="2"/>
</dbReference>
<protein>
    <recommendedName>
        <fullName evidence="5">HP domain-containing protein</fullName>
    </recommendedName>
</protein>
<gene>
    <name evidence="6" type="ORF">FDP41_001068</name>
</gene>
<dbReference type="VEuPathDB" id="AmoebaDB:NfTy_049600"/>
<dbReference type="PROSITE" id="PS51089">
    <property type="entry name" value="HP"/>
    <property type="match status" value="1"/>
</dbReference>
<dbReference type="GO" id="GO:0005737">
    <property type="term" value="C:cytoplasm"/>
    <property type="evidence" value="ECO:0007669"/>
    <property type="project" value="TreeGrafter"/>
</dbReference>
<feature type="region of interest" description="Disordered" evidence="4">
    <location>
        <begin position="1314"/>
        <end position="1334"/>
    </location>
</feature>
<feature type="region of interest" description="Disordered" evidence="4">
    <location>
        <begin position="1364"/>
        <end position="1392"/>
    </location>
</feature>
<dbReference type="InterPro" id="IPR001680">
    <property type="entry name" value="WD40_rpt"/>
</dbReference>